<sequence>MTIRPFAPGDDLALNEVFHDASTPAGHVVRNLFRADSESPVSRCVVAELDASRTGEDSASGTSSAEGAGDILVGAAAITESPAHPERAWVHVEVAESERRRGVGRDLLAAVRERAAGTALADLPLRARVEPGSAGEAAARAIGFAPLFTTRVVEVAPGALGSLGADRLEDFEVTATGSVALTRAFAEWYAGVNRADPAAEMTIGQVNTRFLSEAAGAHGAALLRAAGSGKAESGKADSGRDREVTTFAVSYAQPENDTAVEARTPVSESPTAELPPTELTLGSMYDAQADAVGDGAADASDAPAFQSALGDAAVLLARLSVDTPVALEVTSEMPVLSALVDGLLEAGQARVLQTYVTLGSE</sequence>
<dbReference type="InterPro" id="IPR000182">
    <property type="entry name" value="GNAT_dom"/>
</dbReference>
<keyword evidence="3" id="KW-1185">Reference proteome</keyword>
<dbReference type="Proteomes" id="UP001500642">
    <property type="component" value="Unassembled WGS sequence"/>
</dbReference>
<protein>
    <recommendedName>
        <fullName evidence="1">N-acetyltransferase domain-containing protein</fullName>
    </recommendedName>
</protein>
<evidence type="ECO:0000259" key="1">
    <source>
        <dbReference type="Pfam" id="PF00583"/>
    </source>
</evidence>
<organism evidence="2 3">
    <name type="scientific">Brevibacterium pityocampae</name>
    <dbReference type="NCBI Taxonomy" id="506594"/>
    <lineage>
        <taxon>Bacteria</taxon>
        <taxon>Bacillati</taxon>
        <taxon>Actinomycetota</taxon>
        <taxon>Actinomycetes</taxon>
        <taxon>Micrococcales</taxon>
        <taxon>Brevibacteriaceae</taxon>
        <taxon>Brevibacterium</taxon>
    </lineage>
</organism>
<name>A0ABP8JLD8_9MICO</name>
<feature type="domain" description="N-acetyltransferase" evidence="1">
    <location>
        <begin position="30"/>
        <end position="117"/>
    </location>
</feature>
<evidence type="ECO:0000313" key="3">
    <source>
        <dbReference type="Proteomes" id="UP001500642"/>
    </source>
</evidence>
<dbReference type="InterPro" id="IPR016181">
    <property type="entry name" value="Acyl_CoA_acyltransferase"/>
</dbReference>
<proteinExistence type="predicted"/>
<dbReference type="CDD" id="cd04301">
    <property type="entry name" value="NAT_SF"/>
    <property type="match status" value="1"/>
</dbReference>
<reference evidence="3" key="1">
    <citation type="journal article" date="2019" name="Int. J. Syst. Evol. Microbiol.">
        <title>The Global Catalogue of Microorganisms (GCM) 10K type strain sequencing project: providing services to taxonomists for standard genome sequencing and annotation.</title>
        <authorList>
            <consortium name="The Broad Institute Genomics Platform"/>
            <consortium name="The Broad Institute Genome Sequencing Center for Infectious Disease"/>
            <person name="Wu L."/>
            <person name="Ma J."/>
        </authorList>
    </citation>
    <scope>NUCLEOTIDE SEQUENCE [LARGE SCALE GENOMIC DNA]</scope>
    <source>
        <strain evidence="3">JCM 17808</strain>
    </source>
</reference>
<evidence type="ECO:0000313" key="2">
    <source>
        <dbReference type="EMBL" id="GAA4392616.1"/>
    </source>
</evidence>
<dbReference type="EMBL" id="BAABGL010000015">
    <property type="protein sequence ID" value="GAA4392616.1"/>
    <property type="molecule type" value="Genomic_DNA"/>
</dbReference>
<dbReference type="Pfam" id="PF00583">
    <property type="entry name" value="Acetyltransf_1"/>
    <property type="match status" value="1"/>
</dbReference>
<gene>
    <name evidence="2" type="ORF">GCM10023167_20990</name>
</gene>
<comment type="caution">
    <text evidence="2">The sequence shown here is derived from an EMBL/GenBank/DDBJ whole genome shotgun (WGS) entry which is preliminary data.</text>
</comment>
<dbReference type="Gene3D" id="3.40.630.30">
    <property type="match status" value="1"/>
</dbReference>
<dbReference type="RefSeq" id="WP_295686563.1">
    <property type="nucleotide sequence ID" value="NZ_BAABGL010000015.1"/>
</dbReference>
<accession>A0ABP8JLD8</accession>
<dbReference type="SUPFAM" id="SSF55729">
    <property type="entry name" value="Acyl-CoA N-acyltransferases (Nat)"/>
    <property type="match status" value="1"/>
</dbReference>